<dbReference type="EMBL" id="PGOL01000249">
    <property type="protein sequence ID" value="PKI73865.1"/>
    <property type="molecule type" value="Genomic_DNA"/>
</dbReference>
<accession>A0A2I0KZG0</accession>
<gene>
    <name evidence="1" type="ORF">CRG98_005735</name>
</gene>
<protein>
    <recommendedName>
        <fullName evidence="3">RING-type E3 ubiquitin transferase</fullName>
    </recommendedName>
</protein>
<evidence type="ECO:0008006" key="3">
    <source>
        <dbReference type="Google" id="ProtNLM"/>
    </source>
</evidence>
<evidence type="ECO:0000313" key="2">
    <source>
        <dbReference type="Proteomes" id="UP000233551"/>
    </source>
</evidence>
<comment type="caution">
    <text evidence="1">The sequence shown here is derived from an EMBL/GenBank/DDBJ whole genome shotgun (WGS) entry which is preliminary data.</text>
</comment>
<organism evidence="1 2">
    <name type="scientific">Punica granatum</name>
    <name type="common">Pomegranate</name>
    <dbReference type="NCBI Taxonomy" id="22663"/>
    <lineage>
        <taxon>Eukaryota</taxon>
        <taxon>Viridiplantae</taxon>
        <taxon>Streptophyta</taxon>
        <taxon>Embryophyta</taxon>
        <taxon>Tracheophyta</taxon>
        <taxon>Spermatophyta</taxon>
        <taxon>Magnoliopsida</taxon>
        <taxon>eudicotyledons</taxon>
        <taxon>Gunneridae</taxon>
        <taxon>Pentapetalae</taxon>
        <taxon>rosids</taxon>
        <taxon>malvids</taxon>
        <taxon>Myrtales</taxon>
        <taxon>Lythraceae</taxon>
        <taxon>Punica</taxon>
    </lineage>
</organism>
<evidence type="ECO:0000313" key="1">
    <source>
        <dbReference type="EMBL" id="PKI73865.1"/>
    </source>
</evidence>
<proteinExistence type="predicted"/>
<reference evidence="1 2" key="1">
    <citation type="submission" date="2017-11" db="EMBL/GenBank/DDBJ databases">
        <title>De-novo sequencing of pomegranate (Punica granatum L.) genome.</title>
        <authorList>
            <person name="Akparov Z."/>
            <person name="Amiraslanov A."/>
            <person name="Hajiyeva S."/>
            <person name="Abbasov M."/>
            <person name="Kaur K."/>
            <person name="Hamwieh A."/>
            <person name="Solovyev V."/>
            <person name="Salamov A."/>
            <person name="Braich B."/>
            <person name="Kosarev P."/>
            <person name="Mahmoud A."/>
            <person name="Hajiyev E."/>
            <person name="Babayeva S."/>
            <person name="Izzatullayeva V."/>
            <person name="Mammadov A."/>
            <person name="Mammadov A."/>
            <person name="Sharifova S."/>
            <person name="Ojaghi J."/>
            <person name="Eynullazada K."/>
            <person name="Bayramov B."/>
            <person name="Abdulazimova A."/>
            <person name="Shahmuradov I."/>
        </authorList>
    </citation>
    <scope>NUCLEOTIDE SEQUENCE [LARGE SCALE GENOMIC DNA]</scope>
    <source>
        <strain evidence="2">cv. AG2017</strain>
        <tissue evidence="1">Leaf</tissue>
    </source>
</reference>
<sequence length="142" mass="15807">MQLDKANQELGSIYPSFNDLGGGGNALERVLALEIELAGALQAKKSFQSSFLRQHSDEAAIYKSFRDINELIRDMLELKGRYSAVESELKEMHGRYSQLSLQFAEVEGERQKLVMTLKCVRPSKKALSLNRSPSASLGENPS</sequence>
<dbReference type="PANTHER" id="PTHR34452:SF1">
    <property type="entry name" value="SPORULATION-SPECIFIC PROTEIN"/>
    <property type="match status" value="1"/>
</dbReference>
<name>A0A2I0KZG0_PUNGR</name>
<dbReference type="STRING" id="22663.A0A2I0KZG0"/>
<dbReference type="AlphaFoldDB" id="A0A2I0KZG0"/>
<dbReference type="PANTHER" id="PTHR34452">
    <property type="entry name" value="MYOSIN HEAVY CHAIN-RELATED PROTEIN"/>
    <property type="match status" value="1"/>
</dbReference>
<keyword evidence="2" id="KW-1185">Reference proteome</keyword>
<dbReference type="Proteomes" id="UP000233551">
    <property type="component" value="Unassembled WGS sequence"/>
</dbReference>